<keyword evidence="3" id="KW-0614">Plasmid</keyword>
<dbReference type="Pfam" id="PF05713">
    <property type="entry name" value="MobC"/>
    <property type="match status" value="1"/>
</dbReference>
<accession>Q9K592</accession>
<dbReference type="InterPro" id="IPR008687">
    <property type="entry name" value="MobC"/>
</dbReference>
<feature type="domain" description="Bacterial mobilisation" evidence="2">
    <location>
        <begin position="101"/>
        <end position="144"/>
    </location>
</feature>
<evidence type="ECO:0000256" key="1">
    <source>
        <dbReference type="SAM" id="MobiDB-lite"/>
    </source>
</evidence>
<dbReference type="EMBL" id="AJ243735">
    <property type="protein sequence ID" value="CAB96958.1"/>
    <property type="molecule type" value="Genomic_DNA"/>
</dbReference>
<dbReference type="AlphaFoldDB" id="Q9K592"/>
<name>Q9K592_HALEL</name>
<reference evidence="3" key="1">
    <citation type="journal article" date="1999" name="Syst. Appl. Microbiol.">
        <title>Genetic organization of the mobilization region of the plasmid pHE1 from Halomonas elongata.</title>
        <authorList>
            <person name="Vargas C."/>
            <person name="Tegos G."/>
            <person name="Vartholomatos G."/>
            <person name="Drainas C."/>
            <person name="Ventosa A."/>
            <person name="Nieto J.J."/>
        </authorList>
    </citation>
    <scope>NUCLEOTIDE SEQUENCE</scope>
    <source>
        <strain evidence="3">ATCC 33174</strain>
        <plasmid evidence="3">pHE1</plasmid>
    </source>
</reference>
<protein>
    <submittedName>
        <fullName evidence="3">MobC protein</fullName>
    </submittedName>
</protein>
<geneLocation type="plasmid" evidence="3">
    <name>pHE1</name>
</geneLocation>
<gene>
    <name evidence="3" type="primary">mobC</name>
</gene>
<feature type="region of interest" description="Disordered" evidence="1">
    <location>
        <begin position="1"/>
        <end position="21"/>
    </location>
</feature>
<evidence type="ECO:0000259" key="2">
    <source>
        <dbReference type="Pfam" id="PF05713"/>
    </source>
</evidence>
<proteinExistence type="predicted"/>
<sequence>MASDDHPDDAPELGDDWFAGAHQYEGDKLVKRGKGPLPEPAGEPKRDKIIKVRVSAEEHETLKWRCPEARLAEWMRDSCLNPDGDWGAPDKGSDPVDPALLRQLAGIGNNLNQIARGVNSGELGAGGSGAIIAALSAVERELAEVRGEFR</sequence>
<evidence type="ECO:0000313" key="3">
    <source>
        <dbReference type="EMBL" id="CAB96958.1"/>
    </source>
</evidence>
<organism evidence="3">
    <name type="scientific">Halomonas elongata</name>
    <dbReference type="NCBI Taxonomy" id="2746"/>
    <lineage>
        <taxon>Bacteria</taxon>
        <taxon>Pseudomonadati</taxon>
        <taxon>Pseudomonadota</taxon>
        <taxon>Gammaproteobacteria</taxon>
        <taxon>Oceanospirillales</taxon>
        <taxon>Halomonadaceae</taxon>
        <taxon>Halomonas</taxon>
    </lineage>
</organism>